<accession>A0ABR2CUM2</accession>
<gene>
    <name evidence="8" type="ORF">V6N12_048012</name>
</gene>
<proteinExistence type="predicted"/>
<keyword evidence="2 6" id="KW-0812">Transmembrane</keyword>
<dbReference type="PANTHER" id="PTHR34836">
    <property type="entry name" value="OS06G0188250 PROTEIN"/>
    <property type="match status" value="1"/>
</dbReference>
<dbReference type="PANTHER" id="PTHR34836:SF1">
    <property type="entry name" value="OS09G0428600 PROTEIN"/>
    <property type="match status" value="1"/>
</dbReference>
<feature type="compositionally biased region" description="Low complexity" evidence="5">
    <location>
        <begin position="214"/>
        <end position="229"/>
    </location>
</feature>
<name>A0ABR2CUM2_9ROSI</name>
<keyword evidence="9" id="KW-1185">Reference proteome</keyword>
<dbReference type="EMBL" id="JBBPBM010000043">
    <property type="protein sequence ID" value="KAK8523492.1"/>
    <property type="molecule type" value="Genomic_DNA"/>
</dbReference>
<dbReference type="InterPro" id="IPR001828">
    <property type="entry name" value="ANF_lig-bd_rcpt"/>
</dbReference>
<feature type="region of interest" description="Disordered" evidence="5">
    <location>
        <begin position="244"/>
        <end position="269"/>
    </location>
</feature>
<dbReference type="Pfam" id="PF01094">
    <property type="entry name" value="ANF_receptor"/>
    <property type="match status" value="1"/>
</dbReference>
<protein>
    <recommendedName>
        <fullName evidence="7">Receptor ligand binding region domain-containing protein</fullName>
    </recommendedName>
</protein>
<dbReference type="Proteomes" id="UP001472677">
    <property type="component" value="Unassembled WGS sequence"/>
</dbReference>
<comment type="caution">
    <text evidence="8">The sequence shown here is derived from an EMBL/GenBank/DDBJ whole genome shotgun (WGS) entry which is preliminary data.</text>
</comment>
<evidence type="ECO:0000259" key="7">
    <source>
        <dbReference type="Pfam" id="PF01094"/>
    </source>
</evidence>
<sequence length="269" mass="29487">MQADFVISLGNKSQVPIISFSATSPSLTSLHSPYFFRAAQSGLFQVKAISAIVDAFGWPQAVPIYVDNQFGQTLVPFLTAALQEINTRVFPKGSPLVADISREILNVTQGDQMEKIQNKWFKNDEATCLDSNTSVSSNSLGLDCFWGLFLIAGVASTSALIVFAAMFLYEQRHALFEPSSETSIWRRVRFLSRIFDEKDMSCHTFRKHEPKDASSSNTNCPPSPSSMSNQTDSSDYAFIAELGSNTSSPNVSPSPSRSSIELANYNHGG</sequence>
<keyword evidence="4 6" id="KW-0472">Membrane</keyword>
<evidence type="ECO:0000256" key="6">
    <source>
        <dbReference type="SAM" id="Phobius"/>
    </source>
</evidence>
<evidence type="ECO:0000256" key="4">
    <source>
        <dbReference type="ARBA" id="ARBA00023136"/>
    </source>
</evidence>
<evidence type="ECO:0000313" key="8">
    <source>
        <dbReference type="EMBL" id="KAK8523492.1"/>
    </source>
</evidence>
<dbReference type="SUPFAM" id="SSF53822">
    <property type="entry name" value="Periplasmic binding protein-like I"/>
    <property type="match status" value="1"/>
</dbReference>
<dbReference type="SUPFAM" id="SSF53850">
    <property type="entry name" value="Periplasmic binding protein-like II"/>
    <property type="match status" value="1"/>
</dbReference>
<feature type="domain" description="Receptor ligand binding region" evidence="7">
    <location>
        <begin position="2"/>
        <end position="105"/>
    </location>
</feature>
<dbReference type="Gene3D" id="3.40.50.2300">
    <property type="match status" value="1"/>
</dbReference>
<evidence type="ECO:0000256" key="5">
    <source>
        <dbReference type="SAM" id="MobiDB-lite"/>
    </source>
</evidence>
<evidence type="ECO:0000256" key="2">
    <source>
        <dbReference type="ARBA" id="ARBA00022692"/>
    </source>
</evidence>
<feature type="region of interest" description="Disordered" evidence="5">
    <location>
        <begin position="206"/>
        <end position="232"/>
    </location>
</feature>
<feature type="transmembrane region" description="Helical" evidence="6">
    <location>
        <begin position="145"/>
        <end position="169"/>
    </location>
</feature>
<evidence type="ECO:0000256" key="1">
    <source>
        <dbReference type="ARBA" id="ARBA00004370"/>
    </source>
</evidence>
<reference evidence="8 9" key="1">
    <citation type="journal article" date="2024" name="G3 (Bethesda)">
        <title>Genome assembly of Hibiscus sabdariffa L. provides insights into metabolisms of medicinal natural products.</title>
        <authorList>
            <person name="Kim T."/>
        </authorList>
    </citation>
    <scope>NUCLEOTIDE SEQUENCE [LARGE SCALE GENOMIC DNA]</scope>
    <source>
        <strain evidence="8">TK-2024</strain>
        <tissue evidence="8">Old leaves</tissue>
    </source>
</reference>
<evidence type="ECO:0000313" key="9">
    <source>
        <dbReference type="Proteomes" id="UP001472677"/>
    </source>
</evidence>
<comment type="subcellular location">
    <subcellularLocation>
        <location evidence="1">Membrane</location>
    </subcellularLocation>
</comment>
<feature type="compositionally biased region" description="Low complexity" evidence="5">
    <location>
        <begin position="244"/>
        <end position="259"/>
    </location>
</feature>
<dbReference type="InterPro" id="IPR015683">
    <property type="entry name" value="Ionotropic_Glu_rcpt"/>
</dbReference>
<keyword evidence="3 6" id="KW-1133">Transmembrane helix</keyword>
<organism evidence="8 9">
    <name type="scientific">Hibiscus sabdariffa</name>
    <name type="common">roselle</name>
    <dbReference type="NCBI Taxonomy" id="183260"/>
    <lineage>
        <taxon>Eukaryota</taxon>
        <taxon>Viridiplantae</taxon>
        <taxon>Streptophyta</taxon>
        <taxon>Embryophyta</taxon>
        <taxon>Tracheophyta</taxon>
        <taxon>Spermatophyta</taxon>
        <taxon>Magnoliopsida</taxon>
        <taxon>eudicotyledons</taxon>
        <taxon>Gunneridae</taxon>
        <taxon>Pentapetalae</taxon>
        <taxon>rosids</taxon>
        <taxon>malvids</taxon>
        <taxon>Malvales</taxon>
        <taxon>Malvaceae</taxon>
        <taxon>Malvoideae</taxon>
        <taxon>Hibiscus</taxon>
    </lineage>
</organism>
<dbReference type="Gene3D" id="3.40.190.10">
    <property type="entry name" value="Periplasmic binding protein-like II"/>
    <property type="match status" value="1"/>
</dbReference>
<dbReference type="InterPro" id="IPR028082">
    <property type="entry name" value="Peripla_BP_I"/>
</dbReference>
<evidence type="ECO:0000256" key="3">
    <source>
        <dbReference type="ARBA" id="ARBA00022989"/>
    </source>
</evidence>